<keyword evidence="4" id="KW-0206">Cytoskeleton</keyword>
<evidence type="ECO:0000256" key="2">
    <source>
        <dbReference type="ARBA" id="ARBA00004245"/>
    </source>
</evidence>
<name>F7L181_9FUSO</name>
<dbReference type="PROSITE" id="PS51336">
    <property type="entry name" value="DM10"/>
    <property type="match status" value="1"/>
</dbReference>
<evidence type="ECO:0000256" key="3">
    <source>
        <dbReference type="ARBA" id="ARBA00022490"/>
    </source>
</evidence>
<reference evidence="7" key="1">
    <citation type="submission" date="2011-05" db="EMBL/GenBank/DDBJ databases">
        <title>The Genome Sequence of Fusobacterium sp. 11_3_2.</title>
        <authorList>
            <consortium name="The Broad Institute Genome Sequencing Platform"/>
            <person name="Earl A."/>
            <person name="Ward D."/>
            <person name="Feldgarden M."/>
            <person name="Gevers D."/>
            <person name="Sibley C.D."/>
            <person name="White A.P."/>
            <person name="Crowley S."/>
            <person name="Surette M."/>
            <person name="Strauss J.C."/>
            <person name="Ambrose C.E."/>
            <person name="Allen-Vercoe E."/>
            <person name="Young S.K."/>
            <person name="Zeng Q."/>
            <person name="Gargeya S."/>
            <person name="Fitzgerald M."/>
            <person name="Haas B."/>
            <person name="Abouelleil A."/>
            <person name="Alvarado L."/>
            <person name="Arachchi H.M."/>
            <person name="Berlin A."/>
            <person name="Brown A."/>
            <person name="Chapman S.B."/>
            <person name="Chen Z."/>
            <person name="Dunbar C."/>
            <person name="Freedman E."/>
            <person name="Gearin G."/>
            <person name="Gellesch M."/>
            <person name="Goldberg J."/>
            <person name="Griggs A."/>
            <person name="Gujja S."/>
            <person name="Heiman D."/>
            <person name="Howarth C."/>
            <person name="Larson L."/>
            <person name="Lui A."/>
            <person name="MacDonald P.J.P."/>
            <person name="Mehta T."/>
            <person name="Montmayeur A."/>
            <person name="Murphy C."/>
            <person name="Neiman D."/>
            <person name="Pearson M."/>
            <person name="Priest M."/>
            <person name="Roberts A."/>
            <person name="Saif S."/>
            <person name="Shea T."/>
            <person name="Shenoy N."/>
            <person name="Sisk P."/>
            <person name="Stolte C."/>
            <person name="Sykes S."/>
            <person name="Wortman J."/>
            <person name="Nusbaum C."/>
            <person name="Birren B."/>
        </authorList>
    </citation>
    <scope>NUCLEOTIDE SEQUENCE [LARGE SCALE GENOMIC DNA]</scope>
    <source>
        <strain evidence="7">11_3_2</strain>
    </source>
</reference>
<dbReference type="AlphaFoldDB" id="F7L181"/>
<protein>
    <recommendedName>
        <fullName evidence="6">DM10 domain-containing protein</fullName>
    </recommendedName>
</protein>
<feature type="domain" description="DM10" evidence="6">
    <location>
        <begin position="1"/>
        <end position="52"/>
    </location>
</feature>
<dbReference type="GO" id="GO:0005856">
    <property type="term" value="C:cytoskeleton"/>
    <property type="evidence" value="ECO:0007669"/>
    <property type="project" value="UniProtKB-SubCell"/>
</dbReference>
<comment type="caution">
    <text evidence="7">The sequence shown here is derived from an EMBL/GenBank/DDBJ whole genome shotgun (WGS) entry which is preliminary data.</text>
</comment>
<dbReference type="EMBL" id="ACUO01000022">
    <property type="protein sequence ID" value="EGN66633.1"/>
    <property type="molecule type" value="Genomic_DNA"/>
</dbReference>
<dbReference type="RefSeq" id="WP_008693600.1">
    <property type="nucleotide sequence ID" value="NZ_GL945393.1"/>
</dbReference>
<keyword evidence="5" id="KW-0966">Cell projection</keyword>
<comment type="subcellular location">
    <subcellularLocation>
        <location evidence="1">Cell projection</location>
        <location evidence="1">Cilium</location>
    </subcellularLocation>
    <subcellularLocation>
        <location evidence="2">Cytoplasm</location>
        <location evidence="2">Cytoskeleton</location>
    </subcellularLocation>
</comment>
<gene>
    <name evidence="7" type="ORF">HMPREF0401_01602</name>
</gene>
<evidence type="ECO:0000259" key="6">
    <source>
        <dbReference type="PROSITE" id="PS51336"/>
    </source>
</evidence>
<evidence type="ECO:0000256" key="4">
    <source>
        <dbReference type="ARBA" id="ARBA00023212"/>
    </source>
</evidence>
<sequence length="164" mass="20207">MESKIYNPIQGFQKEFLEKQTKIGGSLETFSESYEIKEFLDDFTKEFTKKIEEVKGFNHWLYGIFYSNILEKKKINIDEKSYLYHYFVFKMLKEKLAKREDYNQVVIDLEYAEPFRYNLGYYEEKIREIFNNFVYIDNFDYMNHIKKIDVKFVNTEYYDDEDDE</sequence>
<dbReference type="Proteomes" id="UP000004160">
    <property type="component" value="Unassembled WGS sequence"/>
</dbReference>
<keyword evidence="3" id="KW-0963">Cytoplasm</keyword>
<accession>F7L181</accession>
<keyword evidence="8" id="KW-1185">Reference proteome</keyword>
<evidence type="ECO:0000256" key="1">
    <source>
        <dbReference type="ARBA" id="ARBA00004138"/>
    </source>
</evidence>
<evidence type="ECO:0000313" key="7">
    <source>
        <dbReference type="EMBL" id="EGN66633.1"/>
    </source>
</evidence>
<proteinExistence type="predicted"/>
<dbReference type="InterPro" id="IPR006602">
    <property type="entry name" value="DM10_dom"/>
</dbReference>
<evidence type="ECO:0000256" key="5">
    <source>
        <dbReference type="ARBA" id="ARBA00023273"/>
    </source>
</evidence>
<dbReference type="PATRIC" id="fig|457403.8.peg.1616"/>
<evidence type="ECO:0000313" key="8">
    <source>
        <dbReference type="Proteomes" id="UP000004160"/>
    </source>
</evidence>
<dbReference type="HOGENOM" id="CLU_1616617_0_0_0"/>
<organism evidence="7 8">
    <name type="scientific">Fusobacterium animalis 11_3_2</name>
    <dbReference type="NCBI Taxonomy" id="457403"/>
    <lineage>
        <taxon>Bacteria</taxon>
        <taxon>Fusobacteriati</taxon>
        <taxon>Fusobacteriota</taxon>
        <taxon>Fusobacteriia</taxon>
        <taxon>Fusobacteriales</taxon>
        <taxon>Fusobacteriaceae</taxon>
        <taxon>Fusobacterium</taxon>
    </lineage>
</organism>